<evidence type="ECO:0000313" key="1">
    <source>
        <dbReference type="EMBL" id="KAJ1675287.1"/>
    </source>
</evidence>
<organism evidence="1 2">
    <name type="scientific">Spiromyces aspiralis</name>
    <dbReference type="NCBI Taxonomy" id="68401"/>
    <lineage>
        <taxon>Eukaryota</taxon>
        <taxon>Fungi</taxon>
        <taxon>Fungi incertae sedis</taxon>
        <taxon>Zoopagomycota</taxon>
        <taxon>Kickxellomycotina</taxon>
        <taxon>Kickxellomycetes</taxon>
        <taxon>Kickxellales</taxon>
        <taxon>Kickxellaceae</taxon>
        <taxon>Spiromyces</taxon>
    </lineage>
</organism>
<protein>
    <submittedName>
        <fullName evidence="1">Uncharacterized protein</fullName>
    </submittedName>
</protein>
<keyword evidence="2" id="KW-1185">Reference proteome</keyword>
<proteinExistence type="predicted"/>
<dbReference type="EMBL" id="JAMZIH010005379">
    <property type="protein sequence ID" value="KAJ1675287.1"/>
    <property type="molecule type" value="Genomic_DNA"/>
</dbReference>
<gene>
    <name evidence="1" type="ORF">EV182_001559</name>
</gene>
<name>A0ACC1HGH5_9FUNG</name>
<evidence type="ECO:0000313" key="2">
    <source>
        <dbReference type="Proteomes" id="UP001145114"/>
    </source>
</evidence>
<accession>A0ACC1HGH5</accession>
<sequence length="413" mass="46039">MDSPVALVKTVILGVALRLGIQYLFPGFTDRVLATSIQLSTPVTSYKRLIEGLFLQKNGISPYAGDIYHQTPIFLLLCNAFEHLSPIYITAVYSAVDAIIAVLLARIARWKQNNPMLSRRFPGEERSDVSPHIVTAIYLFNPLTVATTLARSTIVFSHLAVVMSLYLATKGLKTSSLAWAAIASHISVYPAILAIPISLYFSKQGLYLTDALRSFATFAAVFAGIYVAFLAVYGSGFASSTFGFTFLVQDLQPNVGLYWYFFMEVFDEFRAFFLVVFHLVTFVFVVPVSWTYRHDFLFSSAMLLGLISTLKAYPEWGDFSLYLAFLPMYNELVKSLKSLFTSVNLLLFGIALSPAFWDLWIDKGSGNANFSYATTLLYAGGQIILLYDLGSAMLLRKLELENPEIRGKEVKQA</sequence>
<dbReference type="Proteomes" id="UP001145114">
    <property type="component" value="Unassembled WGS sequence"/>
</dbReference>
<reference evidence="1" key="1">
    <citation type="submission" date="2022-06" db="EMBL/GenBank/DDBJ databases">
        <title>Phylogenomic reconstructions and comparative analyses of Kickxellomycotina fungi.</title>
        <authorList>
            <person name="Reynolds N.K."/>
            <person name="Stajich J.E."/>
            <person name="Barry K."/>
            <person name="Grigoriev I.V."/>
            <person name="Crous P."/>
            <person name="Smith M.E."/>
        </authorList>
    </citation>
    <scope>NUCLEOTIDE SEQUENCE</scope>
    <source>
        <strain evidence="1">RSA 2271</strain>
    </source>
</reference>
<comment type="caution">
    <text evidence="1">The sequence shown here is derived from an EMBL/GenBank/DDBJ whole genome shotgun (WGS) entry which is preliminary data.</text>
</comment>